<evidence type="ECO:0000313" key="7">
    <source>
        <dbReference type="EMBL" id="MBO8437745.1"/>
    </source>
</evidence>
<dbReference type="HAMAP" id="MF_00651">
    <property type="entry name" value="Nuclease_YqgF"/>
    <property type="match status" value="1"/>
</dbReference>
<proteinExistence type="inferred from homology"/>
<dbReference type="CDD" id="cd16964">
    <property type="entry name" value="YqgF"/>
    <property type="match status" value="1"/>
</dbReference>
<organism evidence="7 8">
    <name type="scientific">Candidatus Caccoplasma merdipullorum</name>
    <dbReference type="NCBI Taxonomy" id="2840718"/>
    <lineage>
        <taxon>Bacteria</taxon>
        <taxon>Pseudomonadati</taxon>
        <taxon>Bacteroidota</taxon>
        <taxon>Bacteroidia</taxon>
        <taxon>Bacteroidales</taxon>
        <taxon>Bacteroidaceae</taxon>
        <taxon>Bacteroidaceae incertae sedis</taxon>
        <taxon>Candidatus Caccoplasma</taxon>
    </lineage>
</organism>
<dbReference type="AlphaFoldDB" id="A0A9D9E3C3"/>
<keyword evidence="3 5" id="KW-0540">Nuclease</keyword>
<accession>A0A9D9E3C3</accession>
<evidence type="ECO:0000256" key="2">
    <source>
        <dbReference type="ARBA" id="ARBA00022517"/>
    </source>
</evidence>
<comment type="subcellular location">
    <subcellularLocation>
        <location evidence="5">Cytoplasm</location>
    </subcellularLocation>
</comment>
<dbReference type="Gene3D" id="3.30.420.140">
    <property type="entry name" value="YqgF/RNase H-like domain"/>
    <property type="match status" value="1"/>
</dbReference>
<dbReference type="GO" id="GO:0016788">
    <property type="term" value="F:hydrolase activity, acting on ester bonds"/>
    <property type="evidence" value="ECO:0007669"/>
    <property type="project" value="UniProtKB-UniRule"/>
</dbReference>
<dbReference type="InterPro" id="IPR012337">
    <property type="entry name" value="RNaseH-like_sf"/>
</dbReference>
<comment type="caution">
    <text evidence="7">The sequence shown here is derived from an EMBL/GenBank/DDBJ whole genome shotgun (WGS) entry which is preliminary data.</text>
</comment>
<dbReference type="EMBL" id="JADIMW010000025">
    <property type="protein sequence ID" value="MBO8437745.1"/>
    <property type="molecule type" value="Genomic_DNA"/>
</dbReference>
<reference evidence="7" key="1">
    <citation type="submission" date="2020-10" db="EMBL/GenBank/DDBJ databases">
        <authorList>
            <person name="Gilroy R."/>
        </authorList>
    </citation>
    <scope>NUCLEOTIDE SEQUENCE</scope>
    <source>
        <strain evidence="7">G3-4614</strain>
    </source>
</reference>
<evidence type="ECO:0000256" key="4">
    <source>
        <dbReference type="ARBA" id="ARBA00022801"/>
    </source>
</evidence>
<evidence type="ECO:0000256" key="3">
    <source>
        <dbReference type="ARBA" id="ARBA00022722"/>
    </source>
</evidence>
<dbReference type="GO" id="GO:0005829">
    <property type="term" value="C:cytosol"/>
    <property type="evidence" value="ECO:0007669"/>
    <property type="project" value="TreeGrafter"/>
</dbReference>
<evidence type="ECO:0000313" key="8">
    <source>
        <dbReference type="Proteomes" id="UP000823636"/>
    </source>
</evidence>
<evidence type="ECO:0000256" key="1">
    <source>
        <dbReference type="ARBA" id="ARBA00022490"/>
    </source>
</evidence>
<dbReference type="SUPFAM" id="SSF53098">
    <property type="entry name" value="Ribonuclease H-like"/>
    <property type="match status" value="1"/>
</dbReference>
<dbReference type="EC" id="3.1.-.-" evidence="5"/>
<evidence type="ECO:0000259" key="6">
    <source>
        <dbReference type="SMART" id="SM00732"/>
    </source>
</evidence>
<keyword evidence="1 5" id="KW-0963">Cytoplasm</keyword>
<reference evidence="7" key="2">
    <citation type="journal article" date="2021" name="PeerJ">
        <title>Extensive microbial diversity within the chicken gut microbiome revealed by metagenomics and culture.</title>
        <authorList>
            <person name="Gilroy R."/>
            <person name="Ravi A."/>
            <person name="Getino M."/>
            <person name="Pursley I."/>
            <person name="Horton D.L."/>
            <person name="Alikhan N.F."/>
            <person name="Baker D."/>
            <person name="Gharbi K."/>
            <person name="Hall N."/>
            <person name="Watson M."/>
            <person name="Adriaenssens E.M."/>
            <person name="Foster-Nyarko E."/>
            <person name="Jarju S."/>
            <person name="Secka A."/>
            <person name="Antonio M."/>
            <person name="Oren A."/>
            <person name="Chaudhuri R.R."/>
            <person name="La Ragione R."/>
            <person name="Hildebrand F."/>
            <person name="Pallen M.J."/>
        </authorList>
    </citation>
    <scope>NUCLEOTIDE SEQUENCE</scope>
    <source>
        <strain evidence="7">G3-4614</strain>
    </source>
</reference>
<dbReference type="PANTHER" id="PTHR33317">
    <property type="entry name" value="POLYNUCLEOTIDYL TRANSFERASE, RIBONUCLEASE H-LIKE SUPERFAMILY PROTEIN"/>
    <property type="match status" value="1"/>
</dbReference>
<evidence type="ECO:0000256" key="5">
    <source>
        <dbReference type="HAMAP-Rule" id="MF_00651"/>
    </source>
</evidence>
<dbReference type="InterPro" id="IPR006641">
    <property type="entry name" value="YqgF/RNaseH-like_dom"/>
</dbReference>
<dbReference type="GO" id="GO:0000967">
    <property type="term" value="P:rRNA 5'-end processing"/>
    <property type="evidence" value="ECO:0007669"/>
    <property type="project" value="UniProtKB-UniRule"/>
</dbReference>
<dbReference type="Pfam" id="PF03652">
    <property type="entry name" value="RuvX"/>
    <property type="match status" value="1"/>
</dbReference>
<name>A0A9D9E3C3_9BACT</name>
<keyword evidence="4 5" id="KW-0378">Hydrolase</keyword>
<comment type="function">
    <text evidence="5">Could be a nuclease involved in processing of the 5'-end of pre-16S rRNA.</text>
</comment>
<dbReference type="NCBIfam" id="TIGR00250">
    <property type="entry name" value="RNAse_H_YqgF"/>
    <property type="match status" value="1"/>
</dbReference>
<dbReference type="PANTHER" id="PTHR33317:SF4">
    <property type="entry name" value="POLYNUCLEOTIDYL TRANSFERASE, RIBONUCLEASE H-LIKE SUPERFAMILY PROTEIN"/>
    <property type="match status" value="1"/>
</dbReference>
<gene>
    <name evidence="7" type="primary">ruvX</name>
    <name evidence="7" type="ORF">IAC54_02455</name>
</gene>
<dbReference type="InterPro" id="IPR005227">
    <property type="entry name" value="YqgF"/>
</dbReference>
<dbReference type="SMART" id="SM00732">
    <property type="entry name" value="YqgFc"/>
    <property type="match status" value="1"/>
</dbReference>
<sequence length="141" mass="15896">MGRILSIDYGAKRTGLAVTDTLKISANPLDTVETTSLPDFLTAYLSAENVEEVVIGAPRKNDNTPSENMARVERFVKKFRTLFPDIPITLYDERYTSVLAHRAMIDGGLKKKARRDKALVDKVSAVILLQNYMESKQYKRT</sequence>
<feature type="domain" description="YqgF/RNase H-like" evidence="6">
    <location>
        <begin position="2"/>
        <end position="100"/>
    </location>
</feature>
<protein>
    <recommendedName>
        <fullName evidence="5">Putative pre-16S rRNA nuclease</fullName>
        <ecNumber evidence="5">3.1.-.-</ecNumber>
    </recommendedName>
</protein>
<comment type="similarity">
    <text evidence="5">Belongs to the YqgF HJR family.</text>
</comment>
<dbReference type="InterPro" id="IPR037027">
    <property type="entry name" value="YqgF/RNaseH-like_dom_sf"/>
</dbReference>
<keyword evidence="2 5" id="KW-0690">Ribosome biogenesis</keyword>
<dbReference type="GO" id="GO:0004518">
    <property type="term" value="F:nuclease activity"/>
    <property type="evidence" value="ECO:0007669"/>
    <property type="project" value="UniProtKB-KW"/>
</dbReference>
<dbReference type="Proteomes" id="UP000823636">
    <property type="component" value="Unassembled WGS sequence"/>
</dbReference>